<dbReference type="Proteomes" id="UP000076661">
    <property type="component" value="Unassembled WGS sequence"/>
</dbReference>
<dbReference type="PATRIC" id="fig|1365257.3.peg.3587"/>
<name>A0A167KZR4_9GAMM</name>
<proteinExistence type="predicted"/>
<protein>
    <submittedName>
        <fullName evidence="1">Uncharacterized protein</fullName>
    </submittedName>
</protein>
<dbReference type="EMBL" id="AUXX01000033">
    <property type="protein sequence ID" value="KZN63581.1"/>
    <property type="molecule type" value="Genomic_DNA"/>
</dbReference>
<accession>A0A167KZR4</accession>
<comment type="caution">
    <text evidence="1">The sequence shown here is derived from an EMBL/GenBank/DDBJ whole genome shotgun (WGS) entry which is preliminary data.</text>
</comment>
<evidence type="ECO:0000313" key="2">
    <source>
        <dbReference type="Proteomes" id="UP000076661"/>
    </source>
</evidence>
<reference evidence="1 2" key="1">
    <citation type="submission" date="2013-07" db="EMBL/GenBank/DDBJ databases">
        <title>Comparative Genomic and Metabolomic Analysis of Twelve Strains of Pseudoalteromonas luteoviolacea.</title>
        <authorList>
            <person name="Vynne N.G."/>
            <person name="Mansson M."/>
            <person name="Gram L."/>
        </authorList>
    </citation>
    <scope>NUCLEOTIDE SEQUENCE [LARGE SCALE GENOMIC DNA]</scope>
    <source>
        <strain evidence="1 2">S4060-1</strain>
    </source>
</reference>
<evidence type="ECO:0000313" key="1">
    <source>
        <dbReference type="EMBL" id="KZN63581.1"/>
    </source>
</evidence>
<dbReference type="AlphaFoldDB" id="A0A167KZR4"/>
<sequence>MKLLLKKNKLKNLSKSNTLQFNHTPKIAGGFDLTAGGCMSNKCRLSKEVCPVSEVGDCHTKDLDCVIVTLVTCKC</sequence>
<organism evidence="1 2">
    <name type="scientific">Pseudoalteromonas luteoviolacea S4060-1</name>
    <dbReference type="NCBI Taxonomy" id="1365257"/>
    <lineage>
        <taxon>Bacteria</taxon>
        <taxon>Pseudomonadati</taxon>
        <taxon>Pseudomonadota</taxon>
        <taxon>Gammaproteobacteria</taxon>
        <taxon>Alteromonadales</taxon>
        <taxon>Pseudoalteromonadaceae</taxon>
        <taxon>Pseudoalteromonas</taxon>
    </lineage>
</organism>
<gene>
    <name evidence="1" type="ORF">N478_23875</name>
</gene>